<dbReference type="InterPro" id="IPR004155">
    <property type="entry name" value="PBS_lyase_HEAT"/>
</dbReference>
<dbReference type="STRING" id="338966.Ppro_0423"/>
<proteinExistence type="predicted"/>
<dbReference type="GO" id="GO:0016829">
    <property type="term" value="F:lyase activity"/>
    <property type="evidence" value="ECO:0007669"/>
    <property type="project" value="UniProtKB-KW"/>
</dbReference>
<dbReference type="SMART" id="SM00567">
    <property type="entry name" value="EZ_HEAT"/>
    <property type="match status" value="5"/>
</dbReference>
<evidence type="ECO:0000313" key="1">
    <source>
        <dbReference type="EMBL" id="ABK98057.1"/>
    </source>
</evidence>
<dbReference type="AlphaFoldDB" id="A1AL37"/>
<dbReference type="HOGENOM" id="CLU_503296_0_0_7"/>
<name>A1AL37_PELPD</name>
<dbReference type="InterPro" id="IPR016024">
    <property type="entry name" value="ARM-type_fold"/>
</dbReference>
<sequence>MDFYRPSSSQETSDALASIYRTLRAWKFYPTGHPGRTNSIRQAHAAMQALLAGHSLTLVSGRTGFSLPDGGALKDATRLSLALSFELFSRRVQRITFLADLFPEDLLDLVRTLALSPEEVHAAGGMEKIMAERGVRTIWVNELDLSAIQGKRRGVEASGIVPPGVDELERPVVSVVAESEALPVSAEDRPDSEETLRSLLLRLARARDGHEYLMLVRQATACADLMVSRNSLAPLLPLVELLALHAHGPDREMGEHARSGLEQLAGQRALLLFLLDPPADTEGAAPETLATLFSSADTAAISLVVELLAASESRARRKALATLLVQAGERAVPAITAMMSDQRWYVIRNLVAILGDIASPGVLPVLRECLRHEDNRVCKEAIRSLAKIGGRDAETAIIAVLKGNDPLLLPQAMASLGGMRSRRSVGALMQLICADDLFLKSLPLKINALAAVAMIGDSSVVPRLLEMLQRRPLMARNRWTALKIHVVTCLAGLGEPRAIPVLRKMAHASGELGHACTVVIDSMERTGGGRRAGA</sequence>
<evidence type="ECO:0000313" key="2">
    <source>
        <dbReference type="Proteomes" id="UP000006732"/>
    </source>
</evidence>
<dbReference type="EMBL" id="CP000482">
    <property type="protein sequence ID" value="ABK98057.1"/>
    <property type="molecule type" value="Genomic_DNA"/>
</dbReference>
<accession>A1AL37</accession>
<gene>
    <name evidence="1" type="ordered locus">Ppro_0423</name>
</gene>
<dbReference type="Pfam" id="PF13646">
    <property type="entry name" value="HEAT_2"/>
    <property type="match status" value="1"/>
</dbReference>
<dbReference type="eggNOG" id="COG1413">
    <property type="taxonomic scope" value="Bacteria"/>
</dbReference>
<dbReference type="Gene3D" id="1.25.10.10">
    <property type="entry name" value="Leucine-rich Repeat Variant"/>
    <property type="match status" value="2"/>
</dbReference>
<keyword evidence="1" id="KW-0456">Lyase</keyword>
<dbReference type="Proteomes" id="UP000006732">
    <property type="component" value="Chromosome"/>
</dbReference>
<dbReference type="KEGG" id="ppd:Ppro_0423"/>
<dbReference type="SUPFAM" id="SSF48371">
    <property type="entry name" value="ARM repeat"/>
    <property type="match status" value="1"/>
</dbReference>
<dbReference type="OrthoDB" id="9766168at2"/>
<reference evidence="1 2" key="1">
    <citation type="submission" date="2006-10" db="EMBL/GenBank/DDBJ databases">
        <title>Complete sequence of chromosome of Pelobacter propionicus DSM 2379.</title>
        <authorList>
            <consortium name="US DOE Joint Genome Institute"/>
            <person name="Copeland A."/>
            <person name="Lucas S."/>
            <person name="Lapidus A."/>
            <person name="Barry K."/>
            <person name="Detter J.C."/>
            <person name="Glavina del Rio T."/>
            <person name="Hammon N."/>
            <person name="Israni S."/>
            <person name="Dalin E."/>
            <person name="Tice H."/>
            <person name="Pitluck S."/>
            <person name="Saunders E."/>
            <person name="Brettin T."/>
            <person name="Bruce D."/>
            <person name="Han C."/>
            <person name="Tapia R."/>
            <person name="Schmutz J."/>
            <person name="Larimer F."/>
            <person name="Land M."/>
            <person name="Hauser L."/>
            <person name="Kyrpides N."/>
            <person name="Kim E."/>
            <person name="Lovley D."/>
            <person name="Richardson P."/>
        </authorList>
    </citation>
    <scope>NUCLEOTIDE SEQUENCE [LARGE SCALE GENOMIC DNA]</scope>
    <source>
        <strain evidence="2">DSM 2379 / NBRC 103807 / OttBd1</strain>
    </source>
</reference>
<organism evidence="1 2">
    <name type="scientific">Pelobacter propionicus (strain DSM 2379 / NBRC 103807 / OttBd1)</name>
    <dbReference type="NCBI Taxonomy" id="338966"/>
    <lineage>
        <taxon>Bacteria</taxon>
        <taxon>Pseudomonadati</taxon>
        <taxon>Thermodesulfobacteriota</taxon>
        <taxon>Desulfuromonadia</taxon>
        <taxon>Desulfuromonadales</taxon>
        <taxon>Desulfuromonadaceae</taxon>
        <taxon>Pelobacter</taxon>
    </lineage>
</organism>
<keyword evidence="2" id="KW-1185">Reference proteome</keyword>
<dbReference type="InterPro" id="IPR011989">
    <property type="entry name" value="ARM-like"/>
</dbReference>
<dbReference type="RefSeq" id="WP_011734371.1">
    <property type="nucleotide sequence ID" value="NC_008609.1"/>
</dbReference>
<protein>
    <submittedName>
        <fullName evidence="1">PBS lyase HEAT domain protein repeat-containing protein</fullName>
    </submittedName>
</protein>